<dbReference type="Gene3D" id="3.10.10.10">
    <property type="entry name" value="HIV Type 1 Reverse Transcriptase, subunit A, domain 1"/>
    <property type="match status" value="1"/>
</dbReference>
<evidence type="ECO:0000313" key="1">
    <source>
        <dbReference type="EMBL" id="OWZ03688.1"/>
    </source>
</evidence>
<name>A0A225VFQ5_9STRA</name>
<dbReference type="Gene3D" id="3.30.70.270">
    <property type="match status" value="1"/>
</dbReference>
<organism evidence="1 2">
    <name type="scientific">Phytophthora megakarya</name>
    <dbReference type="NCBI Taxonomy" id="4795"/>
    <lineage>
        <taxon>Eukaryota</taxon>
        <taxon>Sar</taxon>
        <taxon>Stramenopiles</taxon>
        <taxon>Oomycota</taxon>
        <taxon>Peronosporomycetes</taxon>
        <taxon>Peronosporales</taxon>
        <taxon>Peronosporaceae</taxon>
        <taxon>Phytophthora</taxon>
    </lineage>
</organism>
<evidence type="ECO:0008006" key="3">
    <source>
        <dbReference type="Google" id="ProtNLM"/>
    </source>
</evidence>
<proteinExistence type="predicted"/>
<dbReference type="InterPro" id="IPR043128">
    <property type="entry name" value="Rev_trsase/Diguanyl_cyclase"/>
</dbReference>
<gene>
    <name evidence="1" type="ORF">PHMEG_00024532</name>
</gene>
<accession>A0A225VFQ5</accession>
<evidence type="ECO:0000313" key="2">
    <source>
        <dbReference type="Proteomes" id="UP000198211"/>
    </source>
</evidence>
<sequence>MHQVGSDDGLPTAKMTVEGVQRLVKLDSCARYTVAGTDWMAYGNKMSDEAPVDYVEGIGGFPLDVIGVWRFRFRSVFGELVTMDACIVKGCTEEFLLGTDFLKAKGANMDFKRNELRYREDGRAVVIPFRAHDNGSGRRIAAVRMVGTTHLAARTVTPVEVSVTARDGERGMFVPTHSVGAVLLATTITTARGGRAWVAAVNTNGSPARLPNKKELGTWIPVDEDITVLEMNKAMSTERLDEWLSELGDDETHLDNEDEVDIGVTEPNSRKMVKKLLRVYRKLSTNAGDCTPATALNISHHIDTGDTSPIMQKRRRHAQAEDRVIEENAGVIEEGDGAWGFPVVLVRKIDGEVRFCIDYRALNKATKKDVYPLPRIDETLEALGGAFLFSTLDLKAGYWQILVAA</sequence>
<dbReference type="EMBL" id="NBNE01005374">
    <property type="protein sequence ID" value="OWZ03688.1"/>
    <property type="molecule type" value="Genomic_DNA"/>
</dbReference>
<keyword evidence="2" id="KW-1185">Reference proteome</keyword>
<reference evidence="2" key="1">
    <citation type="submission" date="2017-03" db="EMBL/GenBank/DDBJ databases">
        <title>Phytopthora megakarya and P. palmivora, two closely related causual agents of cacao black pod achieved similar genome size and gene model numbers by different mechanisms.</title>
        <authorList>
            <person name="Ali S."/>
            <person name="Shao J."/>
            <person name="Larry D.J."/>
            <person name="Kronmiller B."/>
            <person name="Shen D."/>
            <person name="Strem M.D."/>
            <person name="Melnick R.L."/>
            <person name="Guiltinan M.J."/>
            <person name="Tyler B.M."/>
            <person name="Meinhardt L.W."/>
            <person name="Bailey B.A."/>
        </authorList>
    </citation>
    <scope>NUCLEOTIDE SEQUENCE [LARGE SCALE GENOMIC DNA]</scope>
    <source>
        <strain evidence="2">zdho120</strain>
    </source>
</reference>
<protein>
    <recommendedName>
        <fullName evidence="3">Reverse transcriptase domain-containing protein</fullName>
    </recommendedName>
</protein>
<dbReference type="InterPro" id="IPR043502">
    <property type="entry name" value="DNA/RNA_pol_sf"/>
</dbReference>
<comment type="caution">
    <text evidence="1">The sequence shown here is derived from an EMBL/GenBank/DDBJ whole genome shotgun (WGS) entry which is preliminary data.</text>
</comment>
<dbReference type="PANTHER" id="PTHR24559">
    <property type="entry name" value="TRANSPOSON TY3-I GAG-POL POLYPROTEIN"/>
    <property type="match status" value="1"/>
</dbReference>
<dbReference type="OrthoDB" id="124658at2759"/>
<dbReference type="Gene3D" id="2.40.70.10">
    <property type="entry name" value="Acid Proteases"/>
    <property type="match status" value="1"/>
</dbReference>
<dbReference type="InterPro" id="IPR021109">
    <property type="entry name" value="Peptidase_aspartic_dom_sf"/>
</dbReference>
<feature type="non-terminal residue" evidence="1">
    <location>
        <position position="405"/>
    </location>
</feature>
<dbReference type="InterPro" id="IPR053134">
    <property type="entry name" value="RNA-dir_DNA_polymerase"/>
</dbReference>
<dbReference type="STRING" id="4795.A0A225VFQ5"/>
<dbReference type="CDD" id="cd01647">
    <property type="entry name" value="RT_LTR"/>
    <property type="match status" value="1"/>
</dbReference>
<dbReference type="Proteomes" id="UP000198211">
    <property type="component" value="Unassembled WGS sequence"/>
</dbReference>
<dbReference type="SUPFAM" id="SSF56672">
    <property type="entry name" value="DNA/RNA polymerases"/>
    <property type="match status" value="1"/>
</dbReference>
<dbReference type="AlphaFoldDB" id="A0A225VFQ5"/>
<dbReference type="PANTHER" id="PTHR24559:SF444">
    <property type="entry name" value="REVERSE TRANSCRIPTASE DOMAIN-CONTAINING PROTEIN"/>
    <property type="match status" value="1"/>
</dbReference>